<feature type="transmembrane region" description="Helical" evidence="1">
    <location>
        <begin position="71"/>
        <end position="94"/>
    </location>
</feature>
<name>A0AA97AQZ2_9CYAN</name>
<reference evidence="2" key="1">
    <citation type="submission" date="2020-05" db="EMBL/GenBank/DDBJ databases">
        <authorList>
            <person name="Zhu T."/>
            <person name="Keshari N."/>
            <person name="Lu X."/>
        </authorList>
    </citation>
    <scope>NUCLEOTIDE SEQUENCE</scope>
    <source>
        <strain evidence="2">NK1-12</strain>
    </source>
</reference>
<organism evidence="2">
    <name type="scientific">Leptolyngbya sp. NK1-12</name>
    <dbReference type="NCBI Taxonomy" id="2547451"/>
    <lineage>
        <taxon>Bacteria</taxon>
        <taxon>Bacillati</taxon>
        <taxon>Cyanobacteriota</taxon>
        <taxon>Cyanophyceae</taxon>
        <taxon>Leptolyngbyales</taxon>
        <taxon>Leptolyngbyaceae</taxon>
        <taxon>Leptolyngbya group</taxon>
        <taxon>Leptolyngbya</taxon>
    </lineage>
</organism>
<sequence length="98" mass="10754">MDIPQLLIKLLIALFCAALADVLIPRRVPGGITGLILIGLAGIWLGEWGFALLKREFGLSWAVLYWQVQGVLIVPAVIGCAIILYVVTAFMRWARYGS</sequence>
<evidence type="ECO:0000256" key="1">
    <source>
        <dbReference type="SAM" id="Phobius"/>
    </source>
</evidence>
<protein>
    <submittedName>
        <fullName evidence="2">Uncharacterized protein</fullName>
    </submittedName>
</protein>
<feature type="transmembrane region" description="Helical" evidence="1">
    <location>
        <begin position="31"/>
        <end position="51"/>
    </location>
</feature>
<dbReference type="RefSeq" id="WP_316430242.1">
    <property type="nucleotide sequence ID" value="NZ_CP053586.1"/>
</dbReference>
<keyword evidence="1" id="KW-0812">Transmembrane</keyword>
<gene>
    <name evidence="2" type="ORF">HJG54_17300</name>
</gene>
<feature type="transmembrane region" description="Helical" evidence="1">
    <location>
        <begin position="6"/>
        <end position="24"/>
    </location>
</feature>
<dbReference type="AlphaFoldDB" id="A0AA97AQZ2"/>
<keyword evidence="1" id="KW-0472">Membrane</keyword>
<accession>A0AA97AQZ2</accession>
<proteinExistence type="predicted"/>
<keyword evidence="1" id="KW-1133">Transmembrane helix</keyword>
<evidence type="ECO:0000313" key="2">
    <source>
        <dbReference type="EMBL" id="WNZ24438.1"/>
    </source>
</evidence>
<dbReference type="EMBL" id="CP053586">
    <property type="protein sequence ID" value="WNZ24438.1"/>
    <property type="molecule type" value="Genomic_DNA"/>
</dbReference>